<dbReference type="AlphaFoldDB" id="A0A495A6C8"/>
<proteinExistence type="predicted"/>
<dbReference type="Proteomes" id="UP000249516">
    <property type="component" value="Unassembled WGS sequence"/>
</dbReference>
<dbReference type="CDD" id="cd09117">
    <property type="entry name" value="PLDc_Bfil_DEXD_like"/>
    <property type="match status" value="1"/>
</dbReference>
<accession>A0A495A6C8</accession>
<organism evidence="1 2">
    <name type="scientific">Kocuria tytonis</name>
    <dbReference type="NCBI Taxonomy" id="2054280"/>
    <lineage>
        <taxon>Bacteria</taxon>
        <taxon>Bacillati</taxon>
        <taxon>Actinomycetota</taxon>
        <taxon>Actinomycetes</taxon>
        <taxon>Micrococcales</taxon>
        <taxon>Micrococcaceae</taxon>
        <taxon>Kocuria</taxon>
    </lineage>
</organism>
<keyword evidence="2" id="KW-1185">Reference proteome</keyword>
<dbReference type="Gene3D" id="3.30.870.10">
    <property type="entry name" value="Endonuclease Chain A"/>
    <property type="match status" value="1"/>
</dbReference>
<gene>
    <name evidence="1" type="ORF">C1C97_008500</name>
</gene>
<dbReference type="EMBL" id="PNJG02000002">
    <property type="protein sequence ID" value="RKQ35264.1"/>
    <property type="molecule type" value="Genomic_DNA"/>
</dbReference>
<sequence length="440" mass="48676">MVFMELIHQPISGHVGERVISFLNSQRFDRAKFVVAFAREAGIKRLAPYLDSFRARGGQVEVTCGIDLDGTSYEGLKELYRQCDSLSVFHAEGNQTFHPKMYCFLGQRDTSLIVGSSNLTAGGLWTNIESSLIVTHSSEEPAPISLDIDSYVASLRSADDSYRALESEEDIQELLVAGYIKSETALREEQKSHHRGSGARKRGAPLFGKGIPTLASPYEKPLKIQKESGDQCVDVRTEEDVEAGVPIGSVFWIYLRSITSGSGNQVDLSMKCRLENNMDASGTPFEGTSKGYMIGFVEYFGVDPSARSLVRHPILNYEGVDYYGSNIVFPDATNKGKRPNGSWRLQLNGKDETGSKLTEAIKNNGGLKEKIMAFTKLDSHYYQIDVYPAHELLNIQHRSHLLGWNGKNADTGQLRPPKPVGVIWTPESRAAGGENSREII</sequence>
<name>A0A495A6C8_9MICC</name>
<protein>
    <submittedName>
        <fullName evidence="1">Uncharacterized protein</fullName>
    </submittedName>
</protein>
<evidence type="ECO:0000313" key="2">
    <source>
        <dbReference type="Proteomes" id="UP000249516"/>
    </source>
</evidence>
<reference evidence="1 2" key="1">
    <citation type="submission" date="2018-10" db="EMBL/GenBank/DDBJ databases">
        <title>Kocuria tytouropygialis sp. nov., isolated from the uropygial gland of an American barn owl (Tyto furcata).</title>
        <authorList>
            <person name="Braun M.S."/>
            <person name="Wang E."/>
            <person name="Zimmermann S."/>
            <person name="Wagner H."/>
            <person name="Wink M."/>
        </authorList>
    </citation>
    <scope>NUCLEOTIDE SEQUENCE [LARGE SCALE GENOMIC DNA]</scope>
    <source>
        <strain evidence="1 2">442</strain>
    </source>
</reference>
<evidence type="ECO:0000313" key="1">
    <source>
        <dbReference type="EMBL" id="RKQ35264.1"/>
    </source>
</evidence>
<comment type="caution">
    <text evidence="1">The sequence shown here is derived from an EMBL/GenBank/DDBJ whole genome shotgun (WGS) entry which is preliminary data.</text>
</comment>